<evidence type="ECO:0000313" key="3">
    <source>
        <dbReference type="Proteomes" id="UP001302602"/>
    </source>
</evidence>
<feature type="compositionally biased region" description="Polar residues" evidence="1">
    <location>
        <begin position="209"/>
        <end position="221"/>
    </location>
</feature>
<feature type="compositionally biased region" description="Polar residues" evidence="1">
    <location>
        <begin position="102"/>
        <end position="111"/>
    </location>
</feature>
<keyword evidence="3" id="KW-1185">Reference proteome</keyword>
<dbReference type="AlphaFoldDB" id="A0AAN6U9Z2"/>
<proteinExistence type="predicted"/>
<evidence type="ECO:0000256" key="1">
    <source>
        <dbReference type="SAM" id="MobiDB-lite"/>
    </source>
</evidence>
<dbReference type="Proteomes" id="UP001302602">
    <property type="component" value="Unassembled WGS sequence"/>
</dbReference>
<comment type="caution">
    <text evidence="2">The sequence shown here is derived from an EMBL/GenBank/DDBJ whole genome shotgun (WGS) entry which is preliminary data.</text>
</comment>
<evidence type="ECO:0000313" key="2">
    <source>
        <dbReference type="EMBL" id="KAK4128974.1"/>
    </source>
</evidence>
<sequence>MARIRRAQAKGKKDVKLTKEELAAYQRRLQRMEDEERRRRREQRVAIPISELDPASLRTRLSVDDDRPQRNPSPEQGVDRHVAYPPMGYFPPQPSRSRPRSKTNSSRTPSRAPTDREQSSSPFTYTYVRAEQPATLRHPSDPTISRPTSVAESLSARNGGSPASIGDPFQYMTAGARTSYHAAAGSVRNMEVDDIYASYGSGTAGGPSQRLSGNPRDGSSSNEDDDRGNGVRVTSASGTRPRHRDSADSRREPAPEPRASRDRTPPPVKKSSVGQSPVNKRKSVSGSTRSSGRRKGK</sequence>
<reference evidence="2" key="1">
    <citation type="journal article" date="2023" name="Mol. Phylogenet. Evol.">
        <title>Genome-scale phylogeny and comparative genomics of the fungal order Sordariales.</title>
        <authorList>
            <person name="Hensen N."/>
            <person name="Bonometti L."/>
            <person name="Westerberg I."/>
            <person name="Brannstrom I.O."/>
            <person name="Guillou S."/>
            <person name="Cros-Aarteil S."/>
            <person name="Calhoun S."/>
            <person name="Haridas S."/>
            <person name="Kuo A."/>
            <person name="Mondo S."/>
            <person name="Pangilinan J."/>
            <person name="Riley R."/>
            <person name="LaButti K."/>
            <person name="Andreopoulos B."/>
            <person name="Lipzen A."/>
            <person name="Chen C."/>
            <person name="Yan M."/>
            <person name="Daum C."/>
            <person name="Ng V."/>
            <person name="Clum A."/>
            <person name="Steindorff A."/>
            <person name="Ohm R.A."/>
            <person name="Martin F."/>
            <person name="Silar P."/>
            <person name="Natvig D.O."/>
            <person name="Lalanne C."/>
            <person name="Gautier V."/>
            <person name="Ament-Velasquez S.L."/>
            <person name="Kruys A."/>
            <person name="Hutchinson M.I."/>
            <person name="Powell A.J."/>
            <person name="Barry K."/>
            <person name="Miller A.N."/>
            <person name="Grigoriev I.V."/>
            <person name="Debuchy R."/>
            <person name="Gladieux P."/>
            <person name="Hiltunen Thoren M."/>
            <person name="Johannesson H."/>
        </authorList>
    </citation>
    <scope>NUCLEOTIDE SEQUENCE</scope>
    <source>
        <strain evidence="2">CBS 731.68</strain>
    </source>
</reference>
<name>A0AAN6U9Z2_9PEZI</name>
<feature type="region of interest" description="Disordered" evidence="1">
    <location>
        <begin position="197"/>
        <end position="297"/>
    </location>
</feature>
<dbReference type="GeneID" id="87825006"/>
<feature type="compositionally biased region" description="Polar residues" evidence="1">
    <location>
        <begin position="142"/>
        <end position="158"/>
    </location>
</feature>
<organism evidence="2 3">
    <name type="scientific">Parathielavia appendiculata</name>
    <dbReference type="NCBI Taxonomy" id="2587402"/>
    <lineage>
        <taxon>Eukaryota</taxon>
        <taxon>Fungi</taxon>
        <taxon>Dikarya</taxon>
        <taxon>Ascomycota</taxon>
        <taxon>Pezizomycotina</taxon>
        <taxon>Sordariomycetes</taxon>
        <taxon>Sordariomycetidae</taxon>
        <taxon>Sordariales</taxon>
        <taxon>Chaetomiaceae</taxon>
        <taxon>Parathielavia</taxon>
    </lineage>
</organism>
<accession>A0AAN6U9Z2</accession>
<dbReference type="RefSeq" id="XP_062652745.1">
    <property type="nucleotide sequence ID" value="XM_062788236.1"/>
</dbReference>
<gene>
    <name evidence="2" type="ORF">N657DRAFT_563736</name>
</gene>
<feature type="compositionally biased region" description="Basic and acidic residues" evidence="1">
    <location>
        <begin position="244"/>
        <end position="264"/>
    </location>
</feature>
<protein>
    <submittedName>
        <fullName evidence="2">Uncharacterized protein</fullName>
    </submittedName>
</protein>
<dbReference type="EMBL" id="MU853223">
    <property type="protein sequence ID" value="KAK4128974.1"/>
    <property type="molecule type" value="Genomic_DNA"/>
</dbReference>
<reference evidence="2" key="2">
    <citation type="submission" date="2023-05" db="EMBL/GenBank/DDBJ databases">
        <authorList>
            <consortium name="Lawrence Berkeley National Laboratory"/>
            <person name="Steindorff A."/>
            <person name="Hensen N."/>
            <person name="Bonometti L."/>
            <person name="Westerberg I."/>
            <person name="Brannstrom I.O."/>
            <person name="Guillou S."/>
            <person name="Cros-Aarteil S."/>
            <person name="Calhoun S."/>
            <person name="Haridas S."/>
            <person name="Kuo A."/>
            <person name="Mondo S."/>
            <person name="Pangilinan J."/>
            <person name="Riley R."/>
            <person name="Labutti K."/>
            <person name="Andreopoulos B."/>
            <person name="Lipzen A."/>
            <person name="Chen C."/>
            <person name="Yanf M."/>
            <person name="Daum C."/>
            <person name="Ng V."/>
            <person name="Clum A."/>
            <person name="Ohm R."/>
            <person name="Martin F."/>
            <person name="Silar P."/>
            <person name="Natvig D."/>
            <person name="Lalanne C."/>
            <person name="Gautier V."/>
            <person name="Ament-Velasquez S.L."/>
            <person name="Kruys A."/>
            <person name="Hutchinson M.I."/>
            <person name="Powell A.J."/>
            <person name="Barry K."/>
            <person name="Miller A.N."/>
            <person name="Grigoriev I.V."/>
            <person name="Debuchy R."/>
            <person name="Gladieux P."/>
            <person name="Thoren M.H."/>
            <person name="Johannesson H."/>
        </authorList>
    </citation>
    <scope>NUCLEOTIDE SEQUENCE</scope>
    <source>
        <strain evidence="2">CBS 731.68</strain>
    </source>
</reference>
<feature type="region of interest" description="Disordered" evidence="1">
    <location>
        <begin position="28"/>
        <end position="169"/>
    </location>
</feature>